<feature type="signal peptide" evidence="1">
    <location>
        <begin position="1"/>
        <end position="22"/>
    </location>
</feature>
<evidence type="ECO:0000313" key="3">
    <source>
        <dbReference type="Proteomes" id="UP000822688"/>
    </source>
</evidence>
<accession>A0A8T0HKH4</accession>
<keyword evidence="1" id="KW-0732">Signal</keyword>
<name>A0A8T0HKH4_CERPU</name>
<keyword evidence="3" id="KW-1185">Reference proteome</keyword>
<organism evidence="2 3">
    <name type="scientific">Ceratodon purpureus</name>
    <name type="common">Fire moss</name>
    <name type="synonym">Dicranum purpureum</name>
    <dbReference type="NCBI Taxonomy" id="3225"/>
    <lineage>
        <taxon>Eukaryota</taxon>
        <taxon>Viridiplantae</taxon>
        <taxon>Streptophyta</taxon>
        <taxon>Embryophyta</taxon>
        <taxon>Bryophyta</taxon>
        <taxon>Bryophytina</taxon>
        <taxon>Bryopsida</taxon>
        <taxon>Dicranidae</taxon>
        <taxon>Pseudoditrichales</taxon>
        <taxon>Ditrichaceae</taxon>
        <taxon>Ceratodon</taxon>
    </lineage>
</organism>
<protein>
    <recommendedName>
        <fullName evidence="4">Secreted protein</fullName>
    </recommendedName>
</protein>
<comment type="caution">
    <text evidence="2">The sequence shown here is derived from an EMBL/GenBank/DDBJ whole genome shotgun (WGS) entry which is preliminary data.</text>
</comment>
<evidence type="ECO:0008006" key="4">
    <source>
        <dbReference type="Google" id="ProtNLM"/>
    </source>
</evidence>
<dbReference type="EMBL" id="CM026427">
    <property type="protein sequence ID" value="KAG0571263.1"/>
    <property type="molecule type" value="Genomic_DNA"/>
</dbReference>
<reference evidence="2 3" key="1">
    <citation type="submission" date="2020-06" db="EMBL/GenBank/DDBJ databases">
        <title>WGS assembly of Ceratodon purpureus strain R40.</title>
        <authorList>
            <person name="Carey S.B."/>
            <person name="Jenkins J."/>
            <person name="Shu S."/>
            <person name="Lovell J.T."/>
            <person name="Sreedasyam A."/>
            <person name="Maumus F."/>
            <person name="Tiley G.P."/>
            <person name="Fernandez-Pozo N."/>
            <person name="Barry K."/>
            <person name="Chen C."/>
            <person name="Wang M."/>
            <person name="Lipzen A."/>
            <person name="Daum C."/>
            <person name="Saski C.A."/>
            <person name="Payton A.C."/>
            <person name="Mcbreen J.C."/>
            <person name="Conrad R.E."/>
            <person name="Kollar L.M."/>
            <person name="Olsson S."/>
            <person name="Huttunen S."/>
            <person name="Landis J.B."/>
            <person name="Wickett N.J."/>
            <person name="Johnson M.G."/>
            <person name="Rensing S.A."/>
            <person name="Grimwood J."/>
            <person name="Schmutz J."/>
            <person name="Mcdaniel S.F."/>
        </authorList>
    </citation>
    <scope>NUCLEOTIDE SEQUENCE [LARGE SCALE GENOMIC DNA]</scope>
    <source>
        <strain evidence="2 3">R40</strain>
    </source>
</reference>
<sequence length="97" mass="11223">MGIVADFFGILLCHLFGWRVSGQKQPSLSTRLGFSRLDFKMGSVCSSIWLVYRTPIEHTMPRPVAVIERMSFRQSVRKNYLCYRTASLPFRLSSLYI</sequence>
<dbReference type="Proteomes" id="UP000822688">
    <property type="component" value="Chromosome 6"/>
</dbReference>
<proteinExistence type="predicted"/>
<feature type="chain" id="PRO_5035846782" description="Secreted protein" evidence="1">
    <location>
        <begin position="23"/>
        <end position="97"/>
    </location>
</feature>
<dbReference type="AlphaFoldDB" id="A0A8T0HKH4"/>
<gene>
    <name evidence="2" type="ORF">KC19_6G223600</name>
</gene>
<evidence type="ECO:0000256" key="1">
    <source>
        <dbReference type="SAM" id="SignalP"/>
    </source>
</evidence>
<evidence type="ECO:0000313" key="2">
    <source>
        <dbReference type="EMBL" id="KAG0571263.1"/>
    </source>
</evidence>